<dbReference type="CDD" id="cd05403">
    <property type="entry name" value="NT_KNTase_like"/>
    <property type="match status" value="1"/>
</dbReference>
<dbReference type="Pfam" id="PF01909">
    <property type="entry name" value="NTP_transf_2"/>
    <property type="match status" value="1"/>
</dbReference>
<dbReference type="EMBL" id="BARW01021888">
    <property type="protein sequence ID" value="GAI93155.1"/>
    <property type="molecule type" value="Genomic_DNA"/>
</dbReference>
<dbReference type="InterPro" id="IPR002934">
    <property type="entry name" value="Polymerase_NTP_transf_dom"/>
</dbReference>
<dbReference type="AlphaFoldDB" id="X1U004"/>
<dbReference type="GO" id="GO:0016779">
    <property type="term" value="F:nucleotidyltransferase activity"/>
    <property type="evidence" value="ECO:0007669"/>
    <property type="project" value="InterPro"/>
</dbReference>
<feature type="domain" description="Polymerase nucleotidyl transferase" evidence="1">
    <location>
        <begin position="17"/>
        <end position="87"/>
    </location>
</feature>
<evidence type="ECO:0000259" key="1">
    <source>
        <dbReference type="Pfam" id="PF01909"/>
    </source>
</evidence>
<name>X1U004_9ZZZZ</name>
<dbReference type="Gene3D" id="3.30.460.10">
    <property type="entry name" value="Beta Polymerase, domain 2"/>
    <property type="match status" value="1"/>
</dbReference>
<comment type="caution">
    <text evidence="2">The sequence shown here is derived from an EMBL/GenBank/DDBJ whole genome shotgun (WGS) entry which is preliminary data.</text>
</comment>
<dbReference type="SUPFAM" id="SSF81301">
    <property type="entry name" value="Nucleotidyltransferase"/>
    <property type="match status" value="1"/>
</dbReference>
<evidence type="ECO:0000313" key="2">
    <source>
        <dbReference type="EMBL" id="GAI93155.1"/>
    </source>
</evidence>
<dbReference type="PANTHER" id="PTHR37030:SF1">
    <property type="entry name" value="NUCLEOTIDYLTRANSFERASE"/>
    <property type="match status" value="1"/>
</dbReference>
<proteinExistence type="predicted"/>
<dbReference type="InterPro" id="IPR043519">
    <property type="entry name" value="NT_sf"/>
</dbReference>
<organism evidence="2">
    <name type="scientific">marine sediment metagenome</name>
    <dbReference type="NCBI Taxonomy" id="412755"/>
    <lineage>
        <taxon>unclassified sequences</taxon>
        <taxon>metagenomes</taxon>
        <taxon>ecological metagenomes</taxon>
    </lineage>
</organism>
<dbReference type="PANTHER" id="PTHR37030">
    <property type="entry name" value="NUCLEOTIDYLTRANSFERASE"/>
    <property type="match status" value="1"/>
</dbReference>
<reference evidence="2" key="1">
    <citation type="journal article" date="2014" name="Front. Microbiol.">
        <title>High frequency of phylogenetically diverse reductive dehalogenase-homologous genes in deep subseafloor sedimentary metagenomes.</title>
        <authorList>
            <person name="Kawai M."/>
            <person name="Futagami T."/>
            <person name="Toyoda A."/>
            <person name="Takaki Y."/>
            <person name="Nishi S."/>
            <person name="Hori S."/>
            <person name="Arai W."/>
            <person name="Tsubouchi T."/>
            <person name="Morono Y."/>
            <person name="Uchiyama I."/>
            <person name="Ito T."/>
            <person name="Fujiyama A."/>
            <person name="Inagaki F."/>
            <person name="Takami H."/>
        </authorList>
    </citation>
    <scope>NUCLEOTIDE SEQUENCE</scope>
    <source>
        <strain evidence="2">Expedition CK06-06</strain>
    </source>
</reference>
<gene>
    <name evidence="2" type="ORF">S12H4_36683</name>
</gene>
<protein>
    <recommendedName>
        <fullName evidence="1">Polymerase nucleotidyl transferase domain-containing protein</fullName>
    </recommendedName>
</protein>
<accession>X1U004</accession>
<sequence length="109" mass="12253">MRLNMLSNPKVIESLVQKIVEAVHPLRIILFGSYSRDKANPESDIDVLVVMPEGVHCRQTAQLLYRQIRGLGVPFDILVTTPGALEKHKDNIGLIYRTVLKEGKEIYAA</sequence>